<feature type="compositionally biased region" description="Basic residues" evidence="1">
    <location>
        <begin position="97"/>
        <end position="106"/>
    </location>
</feature>
<evidence type="ECO:0000313" key="3">
    <source>
        <dbReference type="Proteomes" id="UP000011205"/>
    </source>
</evidence>
<dbReference type="EMBL" id="AMLP01000213">
    <property type="protein sequence ID" value="ELS52268.1"/>
    <property type="molecule type" value="Genomic_DNA"/>
</dbReference>
<dbReference type="Proteomes" id="UP000011205">
    <property type="component" value="Unassembled WGS sequence"/>
</dbReference>
<protein>
    <submittedName>
        <fullName evidence="2">Uncharacterized protein</fullName>
    </submittedName>
</protein>
<feature type="region of interest" description="Disordered" evidence="1">
    <location>
        <begin position="20"/>
        <end position="44"/>
    </location>
</feature>
<reference evidence="2 3" key="1">
    <citation type="journal article" date="2013" name="Genome Announc.">
        <title>Draft Genome Sequence of Streptomyces viridochromogenes Strain Tu57, Producer of Avilamycin.</title>
        <authorList>
            <person name="Gruning B.A."/>
            <person name="Erxleben A."/>
            <person name="Hahnlein A."/>
            <person name="Gunther S."/>
        </authorList>
    </citation>
    <scope>NUCLEOTIDE SEQUENCE [LARGE SCALE GENOMIC DNA]</scope>
    <source>
        <strain evidence="2 3">Tue57</strain>
    </source>
</reference>
<dbReference type="AlphaFoldDB" id="L8P802"/>
<organism evidence="2 3">
    <name type="scientific">Streptomyces viridochromogenes Tue57</name>
    <dbReference type="NCBI Taxonomy" id="1160705"/>
    <lineage>
        <taxon>Bacteria</taxon>
        <taxon>Bacillati</taxon>
        <taxon>Actinomycetota</taxon>
        <taxon>Actinomycetes</taxon>
        <taxon>Kitasatosporales</taxon>
        <taxon>Streptomycetaceae</taxon>
        <taxon>Streptomyces</taxon>
    </lineage>
</organism>
<sequence length="167" mass="18335">MVAGWLPGMRWSVSVPGKRFRASAGAQTSGSPAAREDERHVRRPRPAARFAGCERSGQVIPTCRPHNVRVTAFSLVRQAGRGIEQKWSADGGPCRSRPARRYRPRPASRPAAGPLRPALQLALFRRDLVRSTQPAGRSRPGVEDMKAPAGPDRLFVGFYKSRSGRGR</sequence>
<proteinExistence type="predicted"/>
<feature type="region of interest" description="Disordered" evidence="1">
    <location>
        <begin position="131"/>
        <end position="167"/>
    </location>
</feature>
<comment type="caution">
    <text evidence="2">The sequence shown here is derived from an EMBL/GenBank/DDBJ whole genome shotgun (WGS) entry which is preliminary data.</text>
</comment>
<name>L8P802_STRVR</name>
<dbReference type="PATRIC" id="fig|1160705.3.peg.6700"/>
<evidence type="ECO:0000313" key="2">
    <source>
        <dbReference type="EMBL" id="ELS52268.1"/>
    </source>
</evidence>
<feature type="region of interest" description="Disordered" evidence="1">
    <location>
        <begin position="84"/>
        <end position="113"/>
    </location>
</feature>
<evidence type="ECO:0000256" key="1">
    <source>
        <dbReference type="SAM" id="MobiDB-lite"/>
    </source>
</evidence>
<gene>
    <name evidence="2" type="ORF">STVIR_6782</name>
</gene>
<accession>L8P802</accession>